<evidence type="ECO:0000313" key="7">
    <source>
        <dbReference type="Proteomes" id="UP000694547"/>
    </source>
</evidence>
<dbReference type="Proteomes" id="UP000694547">
    <property type="component" value="Chromosome 1"/>
</dbReference>
<comment type="similarity">
    <text evidence="1 4">Belongs to the eukaryotic ribosomal protein eL29 family.</text>
</comment>
<dbReference type="GO" id="GO:0022625">
    <property type="term" value="C:cytosolic large ribosomal subunit"/>
    <property type="evidence" value="ECO:0007669"/>
    <property type="project" value="TreeGrafter"/>
</dbReference>
<dbReference type="AlphaFoldDB" id="A0A8C8UGJ8"/>
<evidence type="ECO:0000256" key="5">
    <source>
        <dbReference type="SAM" id="MobiDB-lite"/>
    </source>
</evidence>
<feature type="compositionally biased region" description="Basic residues" evidence="5">
    <location>
        <begin position="1"/>
        <end position="26"/>
    </location>
</feature>
<sequence length="63" mass="7487">MAKSKNHTTHNQSRKWHRNGIKKPRSQRYESLKGVDPKFLRNMCFAKKVFAVLFQLAWFFSCG</sequence>
<keyword evidence="3 4" id="KW-0687">Ribonucleoprotein</keyword>
<dbReference type="InterPro" id="IPR002673">
    <property type="entry name" value="Ribosomal_eL29"/>
</dbReference>
<dbReference type="GO" id="GO:0003735">
    <property type="term" value="F:structural constituent of ribosome"/>
    <property type="evidence" value="ECO:0007669"/>
    <property type="project" value="UniProtKB-UniRule"/>
</dbReference>
<dbReference type="Pfam" id="PF01779">
    <property type="entry name" value="Ribosomal_L29e"/>
    <property type="match status" value="1"/>
</dbReference>
<evidence type="ECO:0000256" key="3">
    <source>
        <dbReference type="ARBA" id="ARBA00023274"/>
    </source>
</evidence>
<reference evidence="6" key="3">
    <citation type="submission" date="2025-09" db="UniProtKB">
        <authorList>
            <consortium name="Ensembl"/>
        </authorList>
    </citation>
    <scope>IDENTIFICATION</scope>
</reference>
<evidence type="ECO:0000256" key="2">
    <source>
        <dbReference type="ARBA" id="ARBA00022980"/>
    </source>
</evidence>
<feature type="region of interest" description="Disordered" evidence="5">
    <location>
        <begin position="1"/>
        <end position="29"/>
    </location>
</feature>
<reference evidence="6 7" key="1">
    <citation type="submission" date="2018-10" db="EMBL/GenBank/DDBJ databases">
        <title>Improved assembly of the deer mouse Peromyscus maniculatus genome.</title>
        <authorList>
            <person name="Lassance J.-M."/>
            <person name="Hoekstra H.E."/>
        </authorList>
    </citation>
    <scope>NUCLEOTIDE SEQUENCE [LARGE SCALE GENOMIC DNA]</scope>
</reference>
<dbReference type="GO" id="GO:0002181">
    <property type="term" value="P:cytoplasmic translation"/>
    <property type="evidence" value="ECO:0007669"/>
    <property type="project" value="TreeGrafter"/>
</dbReference>
<reference evidence="6" key="2">
    <citation type="submission" date="2025-08" db="UniProtKB">
        <authorList>
            <consortium name="Ensembl"/>
        </authorList>
    </citation>
    <scope>IDENTIFICATION</scope>
</reference>
<keyword evidence="2 4" id="KW-0689">Ribosomal protein</keyword>
<dbReference type="Gene3D" id="6.10.140.1730">
    <property type="match status" value="1"/>
</dbReference>
<evidence type="ECO:0000256" key="1">
    <source>
        <dbReference type="ARBA" id="ARBA00010247"/>
    </source>
</evidence>
<dbReference type="GeneTree" id="ENSGT00390000007084"/>
<organism evidence="6 7">
    <name type="scientific">Peromyscus maniculatus bairdii</name>
    <name type="common">Prairie deer mouse</name>
    <dbReference type="NCBI Taxonomy" id="230844"/>
    <lineage>
        <taxon>Eukaryota</taxon>
        <taxon>Metazoa</taxon>
        <taxon>Chordata</taxon>
        <taxon>Craniata</taxon>
        <taxon>Vertebrata</taxon>
        <taxon>Euteleostomi</taxon>
        <taxon>Mammalia</taxon>
        <taxon>Eutheria</taxon>
        <taxon>Euarchontoglires</taxon>
        <taxon>Glires</taxon>
        <taxon>Rodentia</taxon>
        <taxon>Myomorpha</taxon>
        <taxon>Muroidea</taxon>
        <taxon>Cricetidae</taxon>
        <taxon>Neotominae</taxon>
        <taxon>Peromyscus</taxon>
    </lineage>
</organism>
<accession>A0A8C8UGJ8</accession>
<dbReference type="PANTHER" id="PTHR12884">
    <property type="entry name" value="60S RIBOSOMAL PROTEIN L29"/>
    <property type="match status" value="1"/>
</dbReference>
<dbReference type="Ensembl" id="ENSPEMT00000035613.1">
    <property type="protein sequence ID" value="ENSPEMP00000035221.1"/>
    <property type="gene ID" value="ENSPEMG00000027285.1"/>
</dbReference>
<keyword evidence="7" id="KW-1185">Reference proteome</keyword>
<evidence type="ECO:0000256" key="4">
    <source>
        <dbReference type="RuleBase" id="RU364026"/>
    </source>
</evidence>
<dbReference type="PANTHER" id="PTHR12884:SF0">
    <property type="entry name" value="60S RIBOSOMAL PROTEIN L29"/>
    <property type="match status" value="1"/>
</dbReference>
<evidence type="ECO:0000313" key="6">
    <source>
        <dbReference type="Ensembl" id="ENSPEMP00000035221.1"/>
    </source>
</evidence>
<name>A0A8C8UGJ8_PERMB</name>
<protein>
    <recommendedName>
        <fullName evidence="4">60S ribosomal protein L29</fullName>
    </recommendedName>
</protein>
<proteinExistence type="inferred from homology"/>